<dbReference type="eggNOG" id="KOG1252">
    <property type="taxonomic scope" value="Eukaryota"/>
</dbReference>
<dbReference type="Pfam" id="PF00291">
    <property type="entry name" value="PALP"/>
    <property type="match status" value="1"/>
</dbReference>
<dbReference type="AlphaFoldDB" id="C1DZ88"/>
<dbReference type="Gene3D" id="3.40.50.1100">
    <property type="match status" value="2"/>
</dbReference>
<dbReference type="InParanoid" id="C1DZ88"/>
<dbReference type="PANTHER" id="PTHR10314">
    <property type="entry name" value="CYSTATHIONINE BETA-SYNTHASE"/>
    <property type="match status" value="1"/>
</dbReference>
<dbReference type="GeneID" id="8241498"/>
<organism evidence="6 7">
    <name type="scientific">Micromonas commoda (strain RCC299 / NOUM17 / CCMP2709)</name>
    <name type="common">Picoplanktonic green alga</name>
    <dbReference type="NCBI Taxonomy" id="296587"/>
    <lineage>
        <taxon>Eukaryota</taxon>
        <taxon>Viridiplantae</taxon>
        <taxon>Chlorophyta</taxon>
        <taxon>Mamiellophyceae</taxon>
        <taxon>Mamiellales</taxon>
        <taxon>Mamiellaceae</taxon>
        <taxon>Micromonas</taxon>
    </lineage>
</organism>
<keyword evidence="7" id="KW-1185">Reference proteome</keyword>
<feature type="region of interest" description="Disordered" evidence="4">
    <location>
        <begin position="1"/>
        <end position="126"/>
    </location>
</feature>
<dbReference type="STRING" id="296587.C1DZ88"/>
<dbReference type="RefSeq" id="XP_002499813.1">
    <property type="nucleotide sequence ID" value="XM_002499767.1"/>
</dbReference>
<dbReference type="FunFam" id="3.40.50.1100:FF:000003">
    <property type="entry name" value="Cystathionine beta-synthase"/>
    <property type="match status" value="1"/>
</dbReference>
<comment type="cofactor">
    <cofactor evidence="1">
        <name>pyridoxal 5'-phosphate</name>
        <dbReference type="ChEBI" id="CHEBI:597326"/>
    </cofactor>
</comment>
<dbReference type="Proteomes" id="UP000002009">
    <property type="component" value="Chromosome 2"/>
</dbReference>
<evidence type="ECO:0000259" key="5">
    <source>
        <dbReference type="Pfam" id="PF00291"/>
    </source>
</evidence>
<evidence type="ECO:0000256" key="3">
    <source>
        <dbReference type="ARBA" id="ARBA00022898"/>
    </source>
</evidence>
<keyword evidence="3" id="KW-0663">Pyridoxal phosphate</keyword>
<dbReference type="OrthoDB" id="10259545at2759"/>
<dbReference type="InterPro" id="IPR001216">
    <property type="entry name" value="P-phosphate_BS"/>
</dbReference>
<evidence type="ECO:0000256" key="4">
    <source>
        <dbReference type="SAM" id="MobiDB-lite"/>
    </source>
</evidence>
<dbReference type="CDD" id="cd01561">
    <property type="entry name" value="CBS_like"/>
    <property type="match status" value="1"/>
</dbReference>
<dbReference type="OMA" id="VFDDDWM"/>
<dbReference type="SUPFAM" id="SSF53686">
    <property type="entry name" value="Tryptophan synthase beta subunit-like PLP-dependent enzymes"/>
    <property type="match status" value="1"/>
</dbReference>
<feature type="non-terminal residue" evidence="6">
    <location>
        <position position="470"/>
    </location>
</feature>
<dbReference type="InterPro" id="IPR036052">
    <property type="entry name" value="TrpB-like_PALP_sf"/>
</dbReference>
<dbReference type="GO" id="GO:0006535">
    <property type="term" value="P:cysteine biosynthetic process from serine"/>
    <property type="evidence" value="ECO:0007669"/>
    <property type="project" value="InterPro"/>
</dbReference>
<dbReference type="PROSITE" id="PS00901">
    <property type="entry name" value="CYS_SYNTHASE"/>
    <property type="match status" value="1"/>
</dbReference>
<gene>
    <name evidence="6" type="ORF">MICPUN_78589</name>
</gene>
<dbReference type="InterPro" id="IPR050214">
    <property type="entry name" value="Cys_Synth/Cystath_Beta-Synth"/>
</dbReference>
<proteinExistence type="inferred from homology"/>
<evidence type="ECO:0000313" key="6">
    <source>
        <dbReference type="EMBL" id="ACO61071.1"/>
    </source>
</evidence>
<sequence length="470" mass="49377">MSGLFGTPPKGAPDSESDDTLFDLPTEGVTGPPSVHQSPVPFQAPALATDGPTPSASSPIPPSPSPLGVNKSPLRDSTGSFDNPLFNDDGEGSGAVEITADGPGADADSSVSSHANPLFEDDEAGDDEEKILRDADIEEGVFRVDSPLTTPQLIGGTPLLDLSQYSLKAKVKIMCKCEYLNPSGSIKDRIAQHIIAQAEASGELRPGMTVVAATSGNTGAAIAMASAQRGYNYIVITNKKTSKEKIDAMKAYGGEVQVSPSGVAPDHPDHYQNIENRLVAENPATYYGVDQYNNPYNTEAYEVTLGPEIWHQTSGEVTHFIAGGSTGGTVSGTGRYLKSQNPQVRVVMADPHGSVFWDHIVNGVAADDVKVSKSWEMEGVGKDSIPGAFDVNVIDGIVRGDDEDAFAMCREVAANDGLLLGGSAGLNLHAARVLSGEVDDGSVIVTVFPDNGVKYLSKIFNDSWLESKGL</sequence>
<name>C1DZ88_MICCC</name>
<dbReference type="EMBL" id="CP001323">
    <property type="protein sequence ID" value="ACO61071.1"/>
    <property type="molecule type" value="Genomic_DNA"/>
</dbReference>
<dbReference type="KEGG" id="mis:MICPUN_78589"/>
<reference evidence="6 7" key="1">
    <citation type="journal article" date="2009" name="Science">
        <title>Green evolution and dynamic adaptations revealed by genomes of the marine picoeukaryotes Micromonas.</title>
        <authorList>
            <person name="Worden A.Z."/>
            <person name="Lee J.H."/>
            <person name="Mock T."/>
            <person name="Rouze P."/>
            <person name="Simmons M.P."/>
            <person name="Aerts A.L."/>
            <person name="Allen A.E."/>
            <person name="Cuvelier M.L."/>
            <person name="Derelle E."/>
            <person name="Everett M.V."/>
            <person name="Foulon E."/>
            <person name="Grimwood J."/>
            <person name="Gundlach H."/>
            <person name="Henrissat B."/>
            <person name="Napoli C."/>
            <person name="McDonald S.M."/>
            <person name="Parker M.S."/>
            <person name="Rombauts S."/>
            <person name="Salamov A."/>
            <person name="Von Dassow P."/>
            <person name="Badger J.H."/>
            <person name="Coutinho P.M."/>
            <person name="Demir E."/>
            <person name="Dubchak I."/>
            <person name="Gentemann C."/>
            <person name="Eikrem W."/>
            <person name="Gready J.E."/>
            <person name="John U."/>
            <person name="Lanier W."/>
            <person name="Lindquist E.A."/>
            <person name="Lucas S."/>
            <person name="Mayer K.F."/>
            <person name="Moreau H."/>
            <person name="Not F."/>
            <person name="Otillar R."/>
            <person name="Panaud O."/>
            <person name="Pangilinan J."/>
            <person name="Paulsen I."/>
            <person name="Piegu B."/>
            <person name="Poliakov A."/>
            <person name="Robbens S."/>
            <person name="Schmutz J."/>
            <person name="Toulza E."/>
            <person name="Wyss T."/>
            <person name="Zelensky A."/>
            <person name="Zhou K."/>
            <person name="Armbrust E.V."/>
            <person name="Bhattacharya D."/>
            <person name="Goodenough U.W."/>
            <person name="Van de Peer Y."/>
            <person name="Grigoriev I.V."/>
        </authorList>
    </citation>
    <scope>NUCLEOTIDE SEQUENCE [LARGE SCALE GENOMIC DNA]</scope>
    <source>
        <strain evidence="7">RCC299 / NOUM17</strain>
    </source>
</reference>
<evidence type="ECO:0000313" key="7">
    <source>
        <dbReference type="Proteomes" id="UP000002009"/>
    </source>
</evidence>
<comment type="similarity">
    <text evidence="2">Belongs to the cysteine synthase/cystathionine beta-synthase family.</text>
</comment>
<accession>C1DZ88</accession>
<evidence type="ECO:0000256" key="1">
    <source>
        <dbReference type="ARBA" id="ARBA00001933"/>
    </source>
</evidence>
<protein>
    <recommendedName>
        <fullName evidence="5">Tryptophan synthase beta chain-like PALP domain-containing protein</fullName>
    </recommendedName>
</protein>
<evidence type="ECO:0000256" key="2">
    <source>
        <dbReference type="ARBA" id="ARBA00007103"/>
    </source>
</evidence>
<feature type="domain" description="Tryptophan synthase beta chain-like PALP" evidence="5">
    <location>
        <begin position="152"/>
        <end position="450"/>
    </location>
</feature>
<dbReference type="InterPro" id="IPR001926">
    <property type="entry name" value="TrpB-like_PALP"/>
</dbReference>